<sequence>MVNFQSARIAVLEARMSNEIADLIRRNGGSNIWSVPAVRETSLMAAQPVNAFIEQICAGSIDLVVFFTGVGVKTLLQEADQLGRREELVAALRKSTVVCRGPKPGGALRQEGIPIAASSPEPYTTHELIDVLTPFELAGKTVAVVHYGERNTEIMEMLRSRDAQVEELCLYEWLLPEQTDTLQALVRELIAGKVDVVMFTSQIQIRHLFLIATELQLLTELQEALNQRTIVASIGPTCTGVLLEYGVVPQVIPEHPKMGYLIKALVAYMSL</sequence>
<reference evidence="2 3" key="1">
    <citation type="submission" date="2019-01" db="EMBL/GenBank/DDBJ databases">
        <title>Draft genome sequence of Dictyobacter sp. Uno17.</title>
        <authorList>
            <person name="Wang C.M."/>
            <person name="Zheng Y."/>
            <person name="Sakai Y."/>
            <person name="Abe K."/>
            <person name="Yokota A."/>
            <person name="Yabe S."/>
        </authorList>
    </citation>
    <scope>NUCLEOTIDE SEQUENCE [LARGE SCALE GENOMIC DNA]</scope>
    <source>
        <strain evidence="2 3">Uno17</strain>
    </source>
</reference>
<dbReference type="GO" id="GO:0004852">
    <property type="term" value="F:uroporphyrinogen-III synthase activity"/>
    <property type="evidence" value="ECO:0007669"/>
    <property type="project" value="InterPro"/>
</dbReference>
<keyword evidence="3" id="KW-1185">Reference proteome</keyword>
<dbReference type="InterPro" id="IPR039793">
    <property type="entry name" value="UROS/Hem4"/>
</dbReference>
<evidence type="ECO:0000313" key="2">
    <source>
        <dbReference type="EMBL" id="GCF10118.1"/>
    </source>
</evidence>
<dbReference type="OrthoDB" id="9775656at2"/>
<dbReference type="PANTHER" id="PTHR40082:SF1">
    <property type="entry name" value="BLR5956 PROTEIN"/>
    <property type="match status" value="1"/>
</dbReference>
<dbReference type="AlphaFoldDB" id="A0A5A5TFU5"/>
<evidence type="ECO:0000313" key="3">
    <source>
        <dbReference type="Proteomes" id="UP000322530"/>
    </source>
</evidence>
<dbReference type="Proteomes" id="UP000322530">
    <property type="component" value="Unassembled WGS sequence"/>
</dbReference>
<gene>
    <name evidence="2" type="ORF">KDI_36820</name>
</gene>
<dbReference type="Gene3D" id="3.40.50.10090">
    <property type="match status" value="2"/>
</dbReference>
<feature type="domain" description="Tetrapyrrole biosynthesis uroporphyrinogen III synthase" evidence="1">
    <location>
        <begin position="19"/>
        <end position="262"/>
    </location>
</feature>
<organism evidence="2 3">
    <name type="scientific">Dictyobacter arantiisoli</name>
    <dbReference type="NCBI Taxonomy" id="2014874"/>
    <lineage>
        <taxon>Bacteria</taxon>
        <taxon>Bacillati</taxon>
        <taxon>Chloroflexota</taxon>
        <taxon>Ktedonobacteria</taxon>
        <taxon>Ktedonobacterales</taxon>
        <taxon>Dictyobacteraceae</taxon>
        <taxon>Dictyobacter</taxon>
    </lineage>
</organism>
<dbReference type="CDD" id="cd06578">
    <property type="entry name" value="HemD"/>
    <property type="match status" value="1"/>
</dbReference>
<name>A0A5A5TFU5_9CHLR</name>
<dbReference type="GO" id="GO:0006780">
    <property type="term" value="P:uroporphyrinogen III biosynthetic process"/>
    <property type="evidence" value="ECO:0007669"/>
    <property type="project" value="InterPro"/>
</dbReference>
<dbReference type="InterPro" id="IPR036108">
    <property type="entry name" value="4pyrrol_syn_uPrphyn_synt_sf"/>
</dbReference>
<proteinExistence type="predicted"/>
<dbReference type="PANTHER" id="PTHR40082">
    <property type="entry name" value="BLR5956 PROTEIN"/>
    <property type="match status" value="1"/>
</dbReference>
<protein>
    <recommendedName>
        <fullName evidence="1">Tetrapyrrole biosynthesis uroporphyrinogen III synthase domain-containing protein</fullName>
    </recommendedName>
</protein>
<evidence type="ECO:0000259" key="1">
    <source>
        <dbReference type="Pfam" id="PF02602"/>
    </source>
</evidence>
<dbReference type="SUPFAM" id="SSF69618">
    <property type="entry name" value="HemD-like"/>
    <property type="match status" value="1"/>
</dbReference>
<comment type="caution">
    <text evidence="2">The sequence shown here is derived from an EMBL/GenBank/DDBJ whole genome shotgun (WGS) entry which is preliminary data.</text>
</comment>
<accession>A0A5A5TFU5</accession>
<dbReference type="Pfam" id="PF02602">
    <property type="entry name" value="HEM4"/>
    <property type="match status" value="1"/>
</dbReference>
<dbReference type="EMBL" id="BIXY01000060">
    <property type="protein sequence ID" value="GCF10118.1"/>
    <property type="molecule type" value="Genomic_DNA"/>
</dbReference>
<dbReference type="RefSeq" id="WP_149403020.1">
    <property type="nucleotide sequence ID" value="NZ_BIXY01000060.1"/>
</dbReference>
<dbReference type="InterPro" id="IPR003754">
    <property type="entry name" value="4pyrrol_synth_uPrphyn_synth"/>
</dbReference>